<dbReference type="InterPro" id="IPR045078">
    <property type="entry name" value="TST/MPST-like"/>
</dbReference>
<evidence type="ECO:0000259" key="4">
    <source>
        <dbReference type="PROSITE" id="PS50206"/>
    </source>
</evidence>
<dbReference type="SUPFAM" id="SSF52821">
    <property type="entry name" value="Rhodanese/Cell cycle control phosphatase"/>
    <property type="match status" value="2"/>
</dbReference>
<dbReference type="InterPro" id="IPR001763">
    <property type="entry name" value="Rhodanese-like_dom"/>
</dbReference>
<evidence type="ECO:0000256" key="3">
    <source>
        <dbReference type="SAM" id="MobiDB-lite"/>
    </source>
</evidence>
<dbReference type="EMBL" id="AVCJ01000051">
    <property type="protein sequence ID" value="KFL35501.1"/>
    <property type="molecule type" value="Genomic_DNA"/>
</dbReference>
<dbReference type="Proteomes" id="UP000029085">
    <property type="component" value="Unassembled WGS sequence"/>
</dbReference>
<feature type="region of interest" description="Disordered" evidence="3">
    <location>
        <begin position="50"/>
        <end position="69"/>
    </location>
</feature>
<feature type="domain" description="Rhodanese" evidence="4">
    <location>
        <begin position="17"/>
        <end position="138"/>
    </location>
</feature>
<keyword evidence="1" id="KW-0808">Transferase</keyword>
<dbReference type="PANTHER" id="PTHR11364">
    <property type="entry name" value="THIOSULFATE SULFERTANSFERASE"/>
    <property type="match status" value="1"/>
</dbReference>
<name>A0A087MF48_9GAMM</name>
<dbReference type="RefSeq" id="WP_034225971.1">
    <property type="nucleotide sequence ID" value="NZ_AVCJ01000051.1"/>
</dbReference>
<dbReference type="STRING" id="1121014.N788_08470"/>
<dbReference type="PROSITE" id="PS50206">
    <property type="entry name" value="RHODANESE_3"/>
    <property type="match status" value="2"/>
</dbReference>
<keyword evidence="6" id="KW-1185">Reference proteome</keyword>
<dbReference type="Gene3D" id="3.40.250.10">
    <property type="entry name" value="Rhodanese-like domain"/>
    <property type="match status" value="2"/>
</dbReference>
<evidence type="ECO:0000313" key="5">
    <source>
        <dbReference type="EMBL" id="KFL35501.1"/>
    </source>
</evidence>
<evidence type="ECO:0000313" key="6">
    <source>
        <dbReference type="Proteomes" id="UP000029085"/>
    </source>
</evidence>
<dbReference type="Pfam" id="PF00581">
    <property type="entry name" value="Rhodanese"/>
    <property type="match status" value="2"/>
</dbReference>
<evidence type="ECO:0000256" key="2">
    <source>
        <dbReference type="ARBA" id="ARBA00022737"/>
    </source>
</evidence>
<dbReference type="SMART" id="SM00450">
    <property type="entry name" value="RHOD"/>
    <property type="match status" value="2"/>
</dbReference>
<dbReference type="PATRIC" id="fig|1121014.3.peg.2593"/>
<organism evidence="5 6">
    <name type="scientific">Arenimonas donghaensis DSM 18148 = HO3-R19</name>
    <dbReference type="NCBI Taxonomy" id="1121014"/>
    <lineage>
        <taxon>Bacteria</taxon>
        <taxon>Pseudomonadati</taxon>
        <taxon>Pseudomonadota</taxon>
        <taxon>Gammaproteobacteria</taxon>
        <taxon>Lysobacterales</taxon>
        <taxon>Lysobacteraceae</taxon>
        <taxon>Arenimonas</taxon>
    </lineage>
</organism>
<sequence length="285" mass="30252">MKWTTLVSAEDLAAKLGEPGLVLVDCRHALGDPDAGEAAWAQSHLPGAGHAHLERDLSRPGAPASEGRHPLPTAARFAALLGRLGIRASDQVVAYDEQSGAMAAARFWWLLRQFGHERVAVLDGGLARWRALGLPLDTRGPVPGPDYPGDFDASGQVDTQDVLARLDDAPGWLLDARAPERFRGDVEPLDPVAGHIPGAGNRPFTANLAEGRFLAPDVLRRQFVALMHGRQPAQVVLSCGSGVTACHNLLAMEHAGLHGARIYPASWSGWVADRSRPVATGDAPG</sequence>
<reference evidence="6" key="1">
    <citation type="submission" date="2013-08" db="EMBL/GenBank/DDBJ databases">
        <title>Genome sequencing of Arenimonas donghaensis.</title>
        <authorList>
            <person name="Chen F."/>
            <person name="Wang G."/>
        </authorList>
    </citation>
    <scope>NUCLEOTIDE SEQUENCE [LARGE SCALE GENOMIC DNA]</scope>
    <source>
        <strain evidence="6">HO3-R19</strain>
    </source>
</reference>
<dbReference type="InterPro" id="IPR036873">
    <property type="entry name" value="Rhodanese-like_dom_sf"/>
</dbReference>
<evidence type="ECO:0000256" key="1">
    <source>
        <dbReference type="ARBA" id="ARBA00022679"/>
    </source>
</evidence>
<dbReference type="AlphaFoldDB" id="A0A087MF48"/>
<accession>A0A087MF48</accession>
<comment type="caution">
    <text evidence="5">The sequence shown here is derived from an EMBL/GenBank/DDBJ whole genome shotgun (WGS) entry which is preliminary data.</text>
</comment>
<dbReference type="OrthoDB" id="9781034at2"/>
<reference evidence="5 6" key="2">
    <citation type="journal article" date="2015" name="Stand. Genomic Sci.">
        <title>High quality draft genomic sequence of Arenimonas donghaensis DSM 18148(T).</title>
        <authorList>
            <person name="Chen F."/>
            <person name="Wang H."/>
            <person name="Cao Y."/>
            <person name="Li X."/>
            <person name="Wang G."/>
        </authorList>
    </citation>
    <scope>NUCLEOTIDE SEQUENCE [LARGE SCALE GENOMIC DNA]</scope>
    <source>
        <strain evidence="5 6">HO3-R19</strain>
    </source>
</reference>
<dbReference type="CDD" id="cd01448">
    <property type="entry name" value="TST_Repeat_1"/>
    <property type="match status" value="1"/>
</dbReference>
<dbReference type="CDD" id="cd01449">
    <property type="entry name" value="TST_Repeat_2"/>
    <property type="match status" value="1"/>
</dbReference>
<keyword evidence="2" id="KW-0677">Repeat</keyword>
<feature type="domain" description="Rhodanese" evidence="4">
    <location>
        <begin position="167"/>
        <end position="279"/>
    </location>
</feature>
<dbReference type="PANTHER" id="PTHR11364:SF27">
    <property type="entry name" value="SULFURTRANSFERASE"/>
    <property type="match status" value="1"/>
</dbReference>
<gene>
    <name evidence="5" type="ORF">N788_08470</name>
</gene>
<proteinExistence type="predicted"/>
<dbReference type="GO" id="GO:0004792">
    <property type="term" value="F:thiosulfate-cyanide sulfurtransferase activity"/>
    <property type="evidence" value="ECO:0007669"/>
    <property type="project" value="TreeGrafter"/>
</dbReference>
<protein>
    <recommendedName>
        <fullName evidence="4">Rhodanese domain-containing protein</fullName>
    </recommendedName>
</protein>